<dbReference type="InterPro" id="IPR032675">
    <property type="entry name" value="LRR_dom_sf"/>
</dbReference>
<evidence type="ECO:0000313" key="3">
    <source>
        <dbReference type="EMBL" id="KAF8713909.1"/>
    </source>
</evidence>
<protein>
    <recommendedName>
        <fullName evidence="5">FBD domain-containing protein</fullName>
    </recommendedName>
</protein>
<feature type="domain" description="F-box" evidence="1">
    <location>
        <begin position="18"/>
        <end position="58"/>
    </location>
</feature>
<evidence type="ECO:0000313" key="4">
    <source>
        <dbReference type="Proteomes" id="UP000636709"/>
    </source>
</evidence>
<comment type="caution">
    <text evidence="3">The sequence shown here is derived from an EMBL/GenBank/DDBJ whole genome shotgun (WGS) entry which is preliminary data.</text>
</comment>
<evidence type="ECO:0008006" key="5">
    <source>
        <dbReference type="Google" id="ProtNLM"/>
    </source>
</evidence>
<evidence type="ECO:0000259" key="2">
    <source>
        <dbReference type="Pfam" id="PF24758"/>
    </source>
</evidence>
<keyword evidence="4" id="KW-1185">Reference proteome</keyword>
<feature type="domain" description="F-box/LRR-repeat protein 15/At3g58940/PEG3-like LRR" evidence="2">
    <location>
        <begin position="108"/>
        <end position="337"/>
    </location>
</feature>
<dbReference type="InterPro" id="IPR055411">
    <property type="entry name" value="LRR_FXL15/At3g58940/PEG3-like"/>
</dbReference>
<dbReference type="InterPro" id="IPR055302">
    <property type="entry name" value="F-box_dom-containing"/>
</dbReference>
<dbReference type="Gene3D" id="3.80.10.10">
    <property type="entry name" value="Ribonuclease Inhibitor"/>
    <property type="match status" value="1"/>
</dbReference>
<dbReference type="Pfam" id="PF00646">
    <property type="entry name" value="F-box"/>
    <property type="match status" value="1"/>
</dbReference>
<sequence length="461" mass="51920">MGVLTRAKKRNLEEQDFISRLPDAILGDIISLLPTKDGGRTQILSSRWRPLWRSAPLNIEILSDLNVEHLDGHLWSLPIFRILYKHRGPVRRLTVLFNKASAADLRLVDRWLRSHTLDGLQELEFHSYAEHRLMGVPPRPLPAPVRRFLSTLVVARFGGCVFFPDDGDGVHHHHHYPLLKKLTLSNLDISETSLHAMVAGCPVLESLLLLNNHGPTRVKIASPTIRSIGVGSLWGCSRLKQLVVEDAPCLERLLFFEGVKIGISVISAPRLGALRGLHGGYHTLRFGTNALHQGSTIASMTTVVPSVRVLALTQMNPYFDAVMNLIKCFPGVEQLYIEVPLTGEEIALYDRYCELTGTLDIRLRKIMLANYQGSDQLHINLAKFFVINASKLESMTLELRLGDVANKAWITRQRRLLQIEKRASRCARFDFVSSPILPSSLLSKDNQVHDMSICHPFQRSR</sequence>
<proteinExistence type="predicted"/>
<dbReference type="SUPFAM" id="SSF52047">
    <property type="entry name" value="RNI-like"/>
    <property type="match status" value="1"/>
</dbReference>
<accession>A0A835ESV9</accession>
<dbReference type="Proteomes" id="UP000636709">
    <property type="component" value="Unassembled WGS sequence"/>
</dbReference>
<dbReference type="PANTHER" id="PTHR32141">
    <property type="match status" value="1"/>
</dbReference>
<dbReference type="InterPro" id="IPR053781">
    <property type="entry name" value="F-box_AtFBL13-like"/>
</dbReference>
<dbReference type="EMBL" id="JACEFO010001739">
    <property type="protein sequence ID" value="KAF8713909.1"/>
    <property type="molecule type" value="Genomic_DNA"/>
</dbReference>
<reference evidence="3" key="1">
    <citation type="submission" date="2020-07" db="EMBL/GenBank/DDBJ databases">
        <title>Genome sequence and genetic diversity analysis of an under-domesticated orphan crop, white fonio (Digitaria exilis).</title>
        <authorList>
            <person name="Bennetzen J.L."/>
            <person name="Chen S."/>
            <person name="Ma X."/>
            <person name="Wang X."/>
            <person name="Yssel A.E.J."/>
            <person name="Chaluvadi S.R."/>
            <person name="Johnson M."/>
            <person name="Gangashetty P."/>
            <person name="Hamidou F."/>
            <person name="Sanogo M.D."/>
            <person name="Zwaenepoel A."/>
            <person name="Wallace J."/>
            <person name="Van De Peer Y."/>
            <person name="Van Deynze A."/>
        </authorList>
    </citation>
    <scope>NUCLEOTIDE SEQUENCE</scope>
    <source>
        <tissue evidence="3">Leaves</tissue>
    </source>
</reference>
<dbReference type="InterPro" id="IPR036047">
    <property type="entry name" value="F-box-like_dom_sf"/>
</dbReference>
<organism evidence="3 4">
    <name type="scientific">Digitaria exilis</name>
    <dbReference type="NCBI Taxonomy" id="1010633"/>
    <lineage>
        <taxon>Eukaryota</taxon>
        <taxon>Viridiplantae</taxon>
        <taxon>Streptophyta</taxon>
        <taxon>Embryophyta</taxon>
        <taxon>Tracheophyta</taxon>
        <taxon>Spermatophyta</taxon>
        <taxon>Magnoliopsida</taxon>
        <taxon>Liliopsida</taxon>
        <taxon>Poales</taxon>
        <taxon>Poaceae</taxon>
        <taxon>PACMAD clade</taxon>
        <taxon>Panicoideae</taxon>
        <taxon>Panicodae</taxon>
        <taxon>Paniceae</taxon>
        <taxon>Anthephorinae</taxon>
        <taxon>Digitaria</taxon>
    </lineage>
</organism>
<evidence type="ECO:0000259" key="1">
    <source>
        <dbReference type="Pfam" id="PF00646"/>
    </source>
</evidence>
<dbReference type="InterPro" id="IPR001810">
    <property type="entry name" value="F-box_dom"/>
</dbReference>
<name>A0A835ESV9_9POAL</name>
<dbReference type="PANTHER" id="PTHR32141:SF39">
    <property type="entry name" value="F-BOX DOMAIN-CONTAINING PROTEIN"/>
    <property type="match status" value="1"/>
</dbReference>
<dbReference type="SUPFAM" id="SSF81383">
    <property type="entry name" value="F-box domain"/>
    <property type="match status" value="1"/>
</dbReference>
<dbReference type="Pfam" id="PF24758">
    <property type="entry name" value="LRR_At5g56370"/>
    <property type="match status" value="1"/>
</dbReference>
<dbReference type="CDD" id="cd22160">
    <property type="entry name" value="F-box_AtFBL13-like"/>
    <property type="match status" value="1"/>
</dbReference>
<dbReference type="OrthoDB" id="612216at2759"/>
<dbReference type="AlphaFoldDB" id="A0A835ESV9"/>
<gene>
    <name evidence="3" type="ORF">HU200_027890</name>
</gene>